<name>A0ABS6Z6I8_9ACTN</name>
<evidence type="ECO:0000313" key="2">
    <source>
        <dbReference type="Proteomes" id="UP000812013"/>
    </source>
</evidence>
<organism evidence="1 2">
    <name type="scientific">Streptomyces bambusae</name>
    <dbReference type="NCBI Taxonomy" id="1550616"/>
    <lineage>
        <taxon>Bacteria</taxon>
        <taxon>Bacillati</taxon>
        <taxon>Actinomycetota</taxon>
        <taxon>Actinomycetes</taxon>
        <taxon>Kitasatosporales</taxon>
        <taxon>Streptomycetaceae</taxon>
        <taxon>Streptomyces</taxon>
    </lineage>
</organism>
<comment type="caution">
    <text evidence="1">The sequence shown here is derived from an EMBL/GenBank/DDBJ whole genome shotgun (WGS) entry which is preliminary data.</text>
</comment>
<keyword evidence="2" id="KW-1185">Reference proteome</keyword>
<proteinExistence type="predicted"/>
<reference evidence="1 2" key="1">
    <citation type="submission" date="2019-12" db="EMBL/GenBank/DDBJ databases">
        <title>Genome sequence of Streptomyces bambusae.</title>
        <authorList>
            <person name="Bansal K."/>
            <person name="Choksket S."/>
            <person name="Korpole S."/>
            <person name="Patil P.B."/>
        </authorList>
    </citation>
    <scope>NUCLEOTIDE SEQUENCE [LARGE SCALE GENOMIC DNA]</scope>
    <source>
        <strain evidence="1 2">SK60</strain>
    </source>
</reference>
<protein>
    <submittedName>
        <fullName evidence="1">Uncharacterized protein</fullName>
    </submittedName>
</protein>
<dbReference type="RefSeq" id="WP_219667645.1">
    <property type="nucleotide sequence ID" value="NZ_WTFF01000092.1"/>
</dbReference>
<sequence>MTAESFFVLRTEDLLLLTVDVRNLRREGSRLVREDPGEEALLIFTVPAQHVGETVLSAQALAAFPETVPTFVCGDSTLVFRLPDGQDSVPLDSQALLDWSRLQSLAVPDGRFPDEPGTNLFDGLPCTAVEFPTRLLLGHDPGARWTAPARPVRLDGVCELFHAELAGPEGGEALLRAFATPLDRPPRTGLPLTEDHLRDLVALTQDPDLIGSEGVPVRSPLRAERFVLTPLGASVRLRGEWGGTPVTTVMGYQHTAELGRDQFVKVVERGFLSTGHRALLTVTSQRIFADPGDGTRTAYLLAERHITVAEPEVRYGPQSGYRHGGREMPFRSLRITDTTTPPVQDSGLPAFWVTREDTGEPYRFTCVATDGEGRTVTFDTPAVFVRADAVGGPALGNAYHDPAVEDRRIIGLNGQVTALAEPVRGASGATAVPVSRMLLGLVPASGHALGQLPSMVAAQARVPAVEQLTGLADEVDVLLHDAYLARGMEGQPTGAFLRLVEAVPVAFGQGKGGGIVRPDTVVQAVTARAGVLPAEFAELRAAAQGVGIDRLGEIFGAARLLGAINLFTLLDDVGPEAVRELATLTEQEIERRLTRAAPGLLPVPVMRALTLADRREVRYLWKPALKREPVPLDEAGIAAIDTSRAVLVMEATTVASARAVEQSTVRGELTDFALTFAGIVRVRIGRLAFTARPGSRPDLTAQGLEVGFEDALQFVNKLKELLPADGFGRGAFVDVGRDGITAGYTLAVPAVTFGVFTLSNVTLSAALTIPFEERPATFRFSVSERHQPFNVSVALFGGGGFFSLVVSTRGVELIEGSLEFGGNASLDIGVASGGVHLMAGIYFALTENTVTLSGYLRCGGYLSVLGLVTVSVEFRLQLTYVQDEAAGTSAVFGEGSLTVSVKVAFFSKSVRLGLQRRFGGSPLQPGPRGLREAPAAAGFADLVDPQDWGRFCTAYAPEQP</sequence>
<gene>
    <name evidence="1" type="ORF">GPJ59_15115</name>
</gene>
<dbReference type="EMBL" id="WTFF01000092">
    <property type="protein sequence ID" value="MBW5483181.1"/>
    <property type="molecule type" value="Genomic_DNA"/>
</dbReference>
<dbReference type="Proteomes" id="UP000812013">
    <property type="component" value="Unassembled WGS sequence"/>
</dbReference>
<evidence type="ECO:0000313" key="1">
    <source>
        <dbReference type="EMBL" id="MBW5483181.1"/>
    </source>
</evidence>
<accession>A0ABS6Z6I8</accession>